<dbReference type="InterPro" id="IPR001932">
    <property type="entry name" value="PPM-type_phosphatase-like_dom"/>
</dbReference>
<dbReference type="GO" id="GO:0004674">
    <property type="term" value="F:protein serine/threonine kinase activity"/>
    <property type="evidence" value="ECO:0007669"/>
    <property type="project" value="UniProtKB-KW"/>
</dbReference>
<dbReference type="GO" id="GO:0051707">
    <property type="term" value="P:response to other organism"/>
    <property type="evidence" value="ECO:0007669"/>
    <property type="project" value="UniProtKB-ARBA"/>
</dbReference>
<feature type="domain" description="PPM-type phosphatase" evidence="21">
    <location>
        <begin position="614"/>
        <end position="935"/>
    </location>
</feature>
<evidence type="ECO:0000256" key="17">
    <source>
        <dbReference type="ARBA" id="ARBA00048336"/>
    </source>
</evidence>
<dbReference type="SMART" id="SM00332">
    <property type="entry name" value="PP2Cc"/>
    <property type="match status" value="1"/>
</dbReference>
<dbReference type="SUPFAM" id="SSF81606">
    <property type="entry name" value="PP2C-like"/>
    <property type="match status" value="1"/>
</dbReference>
<dbReference type="Pfam" id="PF00481">
    <property type="entry name" value="PP2C"/>
    <property type="match status" value="1"/>
</dbReference>
<feature type="domain" description="Protein kinase" evidence="20">
    <location>
        <begin position="72"/>
        <end position="332"/>
    </location>
</feature>
<keyword evidence="23" id="KW-1185">Reference proteome</keyword>
<evidence type="ECO:0000313" key="23">
    <source>
        <dbReference type="Proteomes" id="UP000825729"/>
    </source>
</evidence>
<evidence type="ECO:0000256" key="10">
    <source>
        <dbReference type="ARBA" id="ARBA00022801"/>
    </source>
</evidence>
<dbReference type="FunFam" id="3.60.40.10:FF:000025">
    <property type="entry name" value="Protein phosphatase 2C 16"/>
    <property type="match status" value="1"/>
</dbReference>
<evidence type="ECO:0000256" key="9">
    <source>
        <dbReference type="ARBA" id="ARBA00022777"/>
    </source>
</evidence>
<proteinExistence type="inferred from homology"/>
<dbReference type="FunFam" id="3.30.200.20:FF:000265">
    <property type="entry name" value="Mitogen-activated protein kinase kinase 6"/>
    <property type="match status" value="1"/>
</dbReference>
<keyword evidence="9" id="KW-0418">Kinase</keyword>
<evidence type="ECO:0000256" key="15">
    <source>
        <dbReference type="ARBA" id="ARBA00038035"/>
    </source>
</evidence>
<dbReference type="PROSITE" id="PS50011">
    <property type="entry name" value="PROTEIN_KINASE_DOM"/>
    <property type="match status" value="1"/>
</dbReference>
<dbReference type="PANTHER" id="PTHR48013">
    <property type="entry name" value="DUAL SPECIFICITY MITOGEN-ACTIVATED PROTEIN KINASE KINASE 5-RELATED"/>
    <property type="match status" value="1"/>
</dbReference>
<evidence type="ECO:0000256" key="19">
    <source>
        <dbReference type="RuleBase" id="RU003465"/>
    </source>
</evidence>
<feature type="binding site" evidence="18">
    <location>
        <position position="101"/>
    </location>
    <ligand>
        <name>ATP</name>
        <dbReference type="ChEBI" id="CHEBI:30616"/>
    </ligand>
</feature>
<dbReference type="InterPro" id="IPR011009">
    <property type="entry name" value="Kinase-like_dom_sf"/>
</dbReference>
<evidence type="ECO:0000256" key="18">
    <source>
        <dbReference type="PROSITE-ProRule" id="PRU10141"/>
    </source>
</evidence>
<keyword evidence="8 18" id="KW-0547">Nucleotide-binding</keyword>
<keyword evidence="6" id="KW-0938">Abscisic acid signaling pathway</keyword>
<dbReference type="GO" id="GO:0005524">
    <property type="term" value="F:ATP binding"/>
    <property type="evidence" value="ECO:0007669"/>
    <property type="project" value="UniProtKB-UniRule"/>
</dbReference>
<comment type="caution">
    <text evidence="22">The sequence shown here is derived from an EMBL/GenBank/DDBJ whole genome shotgun (WGS) entry which is preliminary data.</text>
</comment>
<evidence type="ECO:0000256" key="2">
    <source>
        <dbReference type="ARBA" id="ARBA00001946"/>
    </source>
</evidence>
<evidence type="ECO:0000259" key="20">
    <source>
        <dbReference type="PROSITE" id="PS50011"/>
    </source>
</evidence>
<dbReference type="PROSITE" id="PS01032">
    <property type="entry name" value="PPM_1"/>
    <property type="match status" value="1"/>
</dbReference>
<keyword evidence="10 19" id="KW-0378">Hydrolase</keyword>
<evidence type="ECO:0000256" key="5">
    <source>
        <dbReference type="ARBA" id="ARBA00022679"/>
    </source>
</evidence>
<reference evidence="22 23" key="1">
    <citation type="submission" date="2021-07" db="EMBL/GenBank/DDBJ databases">
        <title>The Aristolochia fimbriata genome: insights into angiosperm evolution, floral development and chemical biosynthesis.</title>
        <authorList>
            <person name="Jiao Y."/>
        </authorList>
    </citation>
    <scope>NUCLEOTIDE SEQUENCE [LARGE SCALE GENOMIC DNA]</scope>
    <source>
        <strain evidence="22">IBCAS-2021</strain>
        <tissue evidence="22">Leaf</tissue>
    </source>
</reference>
<dbReference type="GO" id="GO:0046872">
    <property type="term" value="F:metal ion binding"/>
    <property type="evidence" value="ECO:0007669"/>
    <property type="project" value="UniProtKB-KW"/>
</dbReference>
<dbReference type="GO" id="GO:0004708">
    <property type="term" value="F:MAP kinase kinase activity"/>
    <property type="evidence" value="ECO:0007669"/>
    <property type="project" value="TreeGrafter"/>
</dbReference>
<dbReference type="InterPro" id="IPR008271">
    <property type="entry name" value="Ser/Thr_kinase_AS"/>
</dbReference>
<evidence type="ECO:0008006" key="24">
    <source>
        <dbReference type="Google" id="ProtNLM"/>
    </source>
</evidence>
<comment type="catalytic activity">
    <reaction evidence="16">
        <text>O-phospho-L-seryl-[protein] + H2O = L-seryl-[protein] + phosphate</text>
        <dbReference type="Rhea" id="RHEA:20629"/>
        <dbReference type="Rhea" id="RHEA-COMP:9863"/>
        <dbReference type="Rhea" id="RHEA-COMP:11604"/>
        <dbReference type="ChEBI" id="CHEBI:15377"/>
        <dbReference type="ChEBI" id="CHEBI:29999"/>
        <dbReference type="ChEBI" id="CHEBI:43474"/>
        <dbReference type="ChEBI" id="CHEBI:83421"/>
        <dbReference type="EC" id="3.1.3.16"/>
    </reaction>
</comment>
<dbReference type="AlphaFoldDB" id="A0AAV7EW21"/>
<dbReference type="InterPro" id="IPR000222">
    <property type="entry name" value="PP2C_BS"/>
</dbReference>
<dbReference type="CDD" id="cd06623">
    <property type="entry name" value="PKc_MAPKK_plant_like"/>
    <property type="match status" value="1"/>
</dbReference>
<keyword evidence="13 19" id="KW-0904">Protein phosphatase</keyword>
<dbReference type="InterPro" id="IPR017441">
    <property type="entry name" value="Protein_kinase_ATP_BS"/>
</dbReference>
<keyword evidence="14" id="KW-0464">Manganese</keyword>
<dbReference type="SUPFAM" id="SSF56112">
    <property type="entry name" value="Protein kinase-like (PK-like)"/>
    <property type="match status" value="1"/>
</dbReference>
<evidence type="ECO:0000256" key="12">
    <source>
        <dbReference type="ARBA" id="ARBA00022842"/>
    </source>
</evidence>
<dbReference type="Gene3D" id="1.10.510.10">
    <property type="entry name" value="Transferase(Phosphotransferase) domain 1"/>
    <property type="match status" value="1"/>
</dbReference>
<evidence type="ECO:0000256" key="14">
    <source>
        <dbReference type="ARBA" id="ARBA00023211"/>
    </source>
</evidence>
<evidence type="ECO:0000313" key="22">
    <source>
        <dbReference type="EMBL" id="KAG9451812.1"/>
    </source>
</evidence>
<evidence type="ECO:0000256" key="3">
    <source>
        <dbReference type="ARBA" id="ARBA00006702"/>
    </source>
</evidence>
<comment type="catalytic activity">
    <reaction evidence="17">
        <text>O-phospho-L-threonyl-[protein] + H2O = L-threonyl-[protein] + phosphate</text>
        <dbReference type="Rhea" id="RHEA:47004"/>
        <dbReference type="Rhea" id="RHEA-COMP:11060"/>
        <dbReference type="Rhea" id="RHEA-COMP:11605"/>
        <dbReference type="ChEBI" id="CHEBI:15377"/>
        <dbReference type="ChEBI" id="CHEBI:30013"/>
        <dbReference type="ChEBI" id="CHEBI:43474"/>
        <dbReference type="ChEBI" id="CHEBI:61977"/>
        <dbReference type="EC" id="3.1.3.16"/>
    </reaction>
</comment>
<evidence type="ECO:0000256" key="13">
    <source>
        <dbReference type="ARBA" id="ARBA00022912"/>
    </source>
</evidence>
<keyword evidence="7" id="KW-0479">Metal-binding</keyword>
<evidence type="ECO:0000256" key="11">
    <source>
        <dbReference type="ARBA" id="ARBA00022840"/>
    </source>
</evidence>
<dbReference type="SMART" id="SM00220">
    <property type="entry name" value="S_TKc"/>
    <property type="match status" value="1"/>
</dbReference>
<dbReference type="PROSITE" id="PS00108">
    <property type="entry name" value="PROTEIN_KINASE_ST"/>
    <property type="match status" value="1"/>
</dbReference>
<dbReference type="Pfam" id="PF00069">
    <property type="entry name" value="Pkinase"/>
    <property type="match status" value="1"/>
</dbReference>
<keyword evidence="4" id="KW-0723">Serine/threonine-protein kinase</keyword>
<dbReference type="InterPro" id="IPR000719">
    <property type="entry name" value="Prot_kinase_dom"/>
</dbReference>
<name>A0AAV7EW21_ARIFI</name>
<keyword evidence="5" id="KW-0808">Transferase</keyword>
<evidence type="ECO:0000256" key="8">
    <source>
        <dbReference type="ARBA" id="ARBA00022741"/>
    </source>
</evidence>
<dbReference type="Proteomes" id="UP000825729">
    <property type="component" value="Unassembled WGS sequence"/>
</dbReference>
<dbReference type="PANTHER" id="PTHR48013:SF32">
    <property type="entry name" value="MITOGEN-ACTIVATED PROTEIN KINASE KINASE 2-LIKE"/>
    <property type="match status" value="1"/>
</dbReference>
<accession>A0AAV7EW21</accession>
<evidence type="ECO:0000256" key="16">
    <source>
        <dbReference type="ARBA" id="ARBA00047761"/>
    </source>
</evidence>
<dbReference type="Gene3D" id="3.30.200.20">
    <property type="entry name" value="Phosphorylase Kinase, domain 1"/>
    <property type="match status" value="1"/>
</dbReference>
<dbReference type="CDD" id="cd00143">
    <property type="entry name" value="PP2Cc"/>
    <property type="match status" value="1"/>
</dbReference>
<evidence type="ECO:0000256" key="7">
    <source>
        <dbReference type="ARBA" id="ARBA00022723"/>
    </source>
</evidence>
<evidence type="ECO:0000256" key="6">
    <source>
        <dbReference type="ARBA" id="ARBA00022682"/>
    </source>
</evidence>
<gene>
    <name evidence="22" type="ORF">H6P81_004716</name>
</gene>
<comment type="cofactor">
    <cofactor evidence="2">
        <name>Mg(2+)</name>
        <dbReference type="ChEBI" id="CHEBI:18420"/>
    </cofactor>
</comment>
<comment type="similarity">
    <text evidence="15">Belongs to the protein kinase superfamily. STE Ser/Thr protein kinase family. MAP kinase kinase subfamily.</text>
</comment>
<dbReference type="EMBL" id="JAINDJ010000003">
    <property type="protein sequence ID" value="KAG9451812.1"/>
    <property type="molecule type" value="Genomic_DNA"/>
</dbReference>
<dbReference type="PROSITE" id="PS51746">
    <property type="entry name" value="PPM_2"/>
    <property type="match status" value="1"/>
</dbReference>
<evidence type="ECO:0000256" key="1">
    <source>
        <dbReference type="ARBA" id="ARBA00001936"/>
    </source>
</evidence>
<comment type="cofactor">
    <cofactor evidence="1">
        <name>Mn(2+)</name>
        <dbReference type="ChEBI" id="CHEBI:29035"/>
    </cofactor>
</comment>
<dbReference type="InterPro" id="IPR036457">
    <property type="entry name" value="PPM-type-like_dom_sf"/>
</dbReference>
<dbReference type="GO" id="GO:0004722">
    <property type="term" value="F:protein serine/threonine phosphatase activity"/>
    <property type="evidence" value="ECO:0007669"/>
    <property type="project" value="UniProtKB-EC"/>
</dbReference>
<protein>
    <recommendedName>
        <fullName evidence="24">Protein-serine/threonine phosphatase</fullName>
    </recommendedName>
</protein>
<dbReference type="GO" id="GO:0009738">
    <property type="term" value="P:abscisic acid-activated signaling pathway"/>
    <property type="evidence" value="ECO:0007669"/>
    <property type="project" value="UniProtKB-KW"/>
</dbReference>
<dbReference type="FunFam" id="1.10.510.10:FF:000285">
    <property type="entry name" value="Mitogen-activated protein kinase kinase 6"/>
    <property type="match status" value="1"/>
</dbReference>
<keyword evidence="11 18" id="KW-0067">ATP-binding</keyword>
<dbReference type="PROSITE" id="PS00107">
    <property type="entry name" value="PROTEIN_KINASE_ATP"/>
    <property type="match status" value="1"/>
</dbReference>
<evidence type="ECO:0000256" key="4">
    <source>
        <dbReference type="ARBA" id="ARBA00022527"/>
    </source>
</evidence>
<organism evidence="22 23">
    <name type="scientific">Aristolochia fimbriata</name>
    <name type="common">White veined hardy Dutchman's pipe vine</name>
    <dbReference type="NCBI Taxonomy" id="158543"/>
    <lineage>
        <taxon>Eukaryota</taxon>
        <taxon>Viridiplantae</taxon>
        <taxon>Streptophyta</taxon>
        <taxon>Embryophyta</taxon>
        <taxon>Tracheophyta</taxon>
        <taxon>Spermatophyta</taxon>
        <taxon>Magnoliopsida</taxon>
        <taxon>Magnoliidae</taxon>
        <taxon>Piperales</taxon>
        <taxon>Aristolochiaceae</taxon>
        <taxon>Aristolochia</taxon>
    </lineage>
</organism>
<comment type="similarity">
    <text evidence="3 19">Belongs to the PP2C family.</text>
</comment>
<sequence>MPKAKGLSKPDLKLTLPSSDEHSVAKFLTESGTFKVGDLLVNKDGLRMVSENGEEQPPLVKPSDNQLTLADIDTIKVIGKGSGGIVQLVRHKFTGQFFAMKVIQMNVLESVRKQIAQELKINQSSQSPYVVVWYQSFYDNGVFSIIMEYMDGGSLSDFLRHVKTIPEPYLAAICRQVLQGLIYLHHEKHIIHRDLKPSNLLINHTGGVKITDFGVSAILASTSGQRDTFVGTCNYMSPERISGGAYGSKSDIWSLGLVLLECASGCFPYMPPNEQGQWGNFYELLEAIVDQPPPCAPPDQFSPEFCSFISACVQKDPIQRKSAPELLKHPFVNMYSDLDINLASYFTTSGLACHVKNKTHVVPGSLMLGHANFGESNKISDVVDENSKIDGKRIRFLSGFIHKKASTITGREKILMEEMAPAVAIPFSIGTSNAPIASHMEITRLKLITDTAATLLAEPAEEGCSSGDPPEVEAVDPEDNPGLFTTWVGGTEGVVVHEIEDDDTLSVGTEQVLDSSCSLSVVSDTSSLCGEEILGLEAAFEISTPISIDIDKTIENVHLISRADAPLDPMVDLLDAPPLLNGLEPKPLPFTIEFPTEQKIAAGPRVFDPDCVPLWGSVSICGRRPEMEDAMAAIPRFTKIPVWMLTSDTVVDKTNQSLSHLNAHFFGVYDGHGGSQVANYCRERVHSALIEEIETAKESCSEEVNSGDKWQAKWERAFTSCFLKVDAEVGGKVSRGDAGIDGDVPEGGLEPIAPETVGSTAVVGIVCSSHIIVANCGDSRAVLCRGKEPLPLSVDHKPNREDEYARIEAAGGKVIQWNGFRVFGVLAMSRSIGDRYLKPWIIPEPEVMFIPRKKEDECLILASDGLWDVMTNEEVCDVARRRILSWHKKNGTNMTSSTERGEGTDPAAQAAAECLSKLASQKGSKDNITVIVVDLKPHRRFKSKT</sequence>
<dbReference type="Gene3D" id="3.60.40.10">
    <property type="entry name" value="PPM-type phosphatase domain"/>
    <property type="match status" value="1"/>
</dbReference>
<keyword evidence="12" id="KW-0460">Magnesium</keyword>
<evidence type="ECO:0000259" key="21">
    <source>
        <dbReference type="PROSITE" id="PS51746"/>
    </source>
</evidence>